<evidence type="ECO:0000313" key="1">
    <source>
        <dbReference type="EMBL" id="KOS07188.1"/>
    </source>
</evidence>
<dbReference type="AlphaFoldDB" id="A0A0M8MK59"/>
<proteinExistence type="predicted"/>
<protein>
    <submittedName>
        <fullName evidence="1">Uncharacterized protein</fullName>
    </submittedName>
</protein>
<keyword evidence="2" id="KW-1185">Reference proteome</keyword>
<reference evidence="1 2" key="1">
    <citation type="submission" date="2015-08" db="EMBL/GenBank/DDBJ databases">
        <title>Whole genome sequence of Flavobacterium akiainvivens IK-1T, from decaying Wikstroemia oahuensis, an endemic Hawaiian shrub.</title>
        <authorList>
            <person name="Wan X."/>
            <person name="Hou S."/>
            <person name="Saito J."/>
            <person name="Donachie S."/>
        </authorList>
    </citation>
    <scope>NUCLEOTIDE SEQUENCE [LARGE SCALE GENOMIC DNA]</scope>
    <source>
        <strain evidence="1 2">IK-1</strain>
    </source>
</reference>
<dbReference type="Proteomes" id="UP000037755">
    <property type="component" value="Unassembled WGS sequence"/>
</dbReference>
<gene>
    <name evidence="1" type="ORF">AM493_14910</name>
</gene>
<accession>A0A0M8MK59</accession>
<sequence length="64" mass="7593">MVKNQYIWIVKKEPLYKRFGESRSVEQMSRSAIATFKIENIDVSDDMMRIAIEKAKQRLKAESR</sequence>
<comment type="caution">
    <text evidence="1">The sequence shown here is derived from an EMBL/GenBank/DDBJ whole genome shotgun (WGS) entry which is preliminary data.</text>
</comment>
<name>A0A0M8MK59_9FLAO</name>
<organism evidence="1 2">
    <name type="scientific">Flavobacterium akiainvivens</name>
    <dbReference type="NCBI Taxonomy" id="1202724"/>
    <lineage>
        <taxon>Bacteria</taxon>
        <taxon>Pseudomonadati</taxon>
        <taxon>Bacteroidota</taxon>
        <taxon>Flavobacteriia</taxon>
        <taxon>Flavobacteriales</taxon>
        <taxon>Flavobacteriaceae</taxon>
        <taxon>Flavobacterium</taxon>
    </lineage>
</organism>
<evidence type="ECO:0000313" key="2">
    <source>
        <dbReference type="Proteomes" id="UP000037755"/>
    </source>
</evidence>
<dbReference type="EMBL" id="LIYD01000005">
    <property type="protein sequence ID" value="KOS07188.1"/>
    <property type="molecule type" value="Genomic_DNA"/>
</dbReference>